<name>A0A1V3NVH8_9GAMM</name>
<dbReference type="STRING" id="108003.B1C78_00610"/>
<feature type="region of interest" description="Disordered" evidence="1">
    <location>
        <begin position="251"/>
        <end position="288"/>
    </location>
</feature>
<evidence type="ECO:0000256" key="1">
    <source>
        <dbReference type="SAM" id="MobiDB-lite"/>
    </source>
</evidence>
<dbReference type="Proteomes" id="UP000189462">
    <property type="component" value="Unassembled WGS sequence"/>
</dbReference>
<gene>
    <name evidence="2" type="ORF">B1C78_00610</name>
</gene>
<dbReference type="Pfam" id="PF08900">
    <property type="entry name" value="AcaB"/>
    <property type="match status" value="1"/>
</dbReference>
<dbReference type="InterPro" id="IPR014996">
    <property type="entry name" value="AcaB"/>
</dbReference>
<evidence type="ECO:0000313" key="2">
    <source>
        <dbReference type="EMBL" id="OOG28868.1"/>
    </source>
</evidence>
<organism evidence="2 3">
    <name type="scientific">Thioalkalivibrio denitrificans</name>
    <dbReference type="NCBI Taxonomy" id="108003"/>
    <lineage>
        <taxon>Bacteria</taxon>
        <taxon>Pseudomonadati</taxon>
        <taxon>Pseudomonadota</taxon>
        <taxon>Gammaproteobacteria</taxon>
        <taxon>Chromatiales</taxon>
        <taxon>Ectothiorhodospiraceae</taxon>
        <taxon>Thioalkalivibrio</taxon>
    </lineage>
</organism>
<feature type="compositionally biased region" description="Polar residues" evidence="1">
    <location>
        <begin position="23"/>
        <end position="44"/>
    </location>
</feature>
<dbReference type="NCBIfam" id="TIGR03761">
    <property type="entry name" value="ICE_PFL4669"/>
    <property type="match status" value="1"/>
</dbReference>
<feature type="region of interest" description="Disordered" evidence="1">
    <location>
        <begin position="1"/>
        <end position="50"/>
    </location>
</feature>
<protein>
    <submittedName>
        <fullName evidence="2">Integrating conjugative element protein</fullName>
    </submittedName>
</protein>
<comment type="caution">
    <text evidence="2">The sequence shown here is derived from an EMBL/GenBank/DDBJ whole genome shotgun (WGS) entry which is preliminary data.</text>
</comment>
<feature type="compositionally biased region" description="Basic and acidic residues" evidence="1">
    <location>
        <begin position="1"/>
        <end position="10"/>
    </location>
</feature>
<accession>A0A1V3NVH8</accession>
<dbReference type="EMBL" id="MVBK01000001">
    <property type="protein sequence ID" value="OOG28868.1"/>
    <property type="molecule type" value="Genomic_DNA"/>
</dbReference>
<proteinExistence type="predicted"/>
<dbReference type="OrthoDB" id="8524550at2"/>
<evidence type="ECO:0000313" key="3">
    <source>
        <dbReference type="Proteomes" id="UP000189462"/>
    </source>
</evidence>
<dbReference type="AlphaFoldDB" id="A0A1V3NVH8"/>
<reference evidence="2 3" key="1">
    <citation type="submission" date="2017-02" db="EMBL/GenBank/DDBJ databases">
        <title>Genomic diversity within the haloalkaliphilic genus Thioalkalivibrio.</title>
        <authorList>
            <person name="Ahn A.-C."/>
            <person name="Meier-Kolthoff J."/>
            <person name="Overmars L."/>
            <person name="Richter M."/>
            <person name="Woyke T."/>
            <person name="Sorokin D.Y."/>
            <person name="Muyzer G."/>
        </authorList>
    </citation>
    <scope>NUCLEOTIDE SEQUENCE [LARGE SCALE GENOMIC DNA]</scope>
    <source>
        <strain evidence="2 3">ALJD</strain>
    </source>
</reference>
<sequence>MTTALRKEDDMSTNQAHAMATRARQQPELTADTATDYRTSTSSPGGLRGEAQLLIQTRKAQILVRGRAPTKDRPGIPGLVRFGLIARRLWIASALDDPYADWYLIKVLEALNEGREELKAMQEKVAGLLGGVRGVELTIGESDSPIHVPLRFANPYGYMGAYLVADYDELARTILTAKHVGLMVRDDAERMLAQGGRLVRRAFSATQGWRYLSVTRDDMAANNARARKAIETMGEIPDKSVLEGTLRPRIAPDIRKPGTQNADDSDDIFGLMGTAGAQAAPTDVRDED</sequence>
<keyword evidence="3" id="KW-1185">Reference proteome</keyword>